<dbReference type="SUPFAM" id="SSF50475">
    <property type="entry name" value="FMN-binding split barrel"/>
    <property type="match status" value="1"/>
</dbReference>
<dbReference type="RefSeq" id="WP_244615428.1">
    <property type="nucleotide sequence ID" value="NZ_CP117268.1"/>
</dbReference>
<dbReference type="Pfam" id="PF10590">
    <property type="entry name" value="PNP_phzG_C"/>
    <property type="match status" value="1"/>
</dbReference>
<keyword evidence="9" id="KW-0614">Plasmid</keyword>
<sequence>MSSSNPGQLSMKDKLRQIPSLKGPLPHMDVEGFPDTPHAAFTIWLDDALAAGIKEPHAMTLSTADENGWPDARVIILKNVDKRGWHFAMKAGSPKGKQIGSMPKVALTFYWPDLGRQVRIRGEAVALSAEECAEDFLDRPAGSKVSAIASKQSDGLKDRQELERRIVDARAFLAANPDHVAPGWRVYAVSRVVVEFWQGATDRNHIRLQYALAGDGLTWEMNRLWP</sequence>
<dbReference type="EC" id="1.4.3.5" evidence="9"/>
<accession>A0ABY8IR08</accession>
<dbReference type="Pfam" id="PF01243">
    <property type="entry name" value="PNPOx_N"/>
    <property type="match status" value="1"/>
</dbReference>
<dbReference type="Proteomes" id="UP000318939">
    <property type="component" value="Plasmid unnamed1"/>
</dbReference>
<evidence type="ECO:0000256" key="1">
    <source>
        <dbReference type="ARBA" id="ARBA00001917"/>
    </source>
</evidence>
<evidence type="ECO:0000313" key="10">
    <source>
        <dbReference type="Proteomes" id="UP000318939"/>
    </source>
</evidence>
<organism evidence="9 10">
    <name type="scientific">Rhizobium rhododendri</name>
    <dbReference type="NCBI Taxonomy" id="2506430"/>
    <lineage>
        <taxon>Bacteria</taxon>
        <taxon>Pseudomonadati</taxon>
        <taxon>Pseudomonadota</taxon>
        <taxon>Alphaproteobacteria</taxon>
        <taxon>Hyphomicrobiales</taxon>
        <taxon>Rhizobiaceae</taxon>
        <taxon>Rhizobium/Agrobacterium group</taxon>
        <taxon>Rhizobium</taxon>
    </lineage>
</organism>
<evidence type="ECO:0000256" key="5">
    <source>
        <dbReference type="ARBA" id="ARBA00023002"/>
    </source>
</evidence>
<proteinExistence type="inferred from homology"/>
<feature type="domain" description="Pyridoxamine 5'-phosphate oxidase N-terminal" evidence="7">
    <location>
        <begin position="45"/>
        <end position="170"/>
    </location>
</feature>
<reference evidence="9 10" key="2">
    <citation type="journal article" date="2023" name="MicrobiologyOpen">
        <title>Genomics of the tumorigenes clade of the family Rhizobiaceae and description of Rhizobium rhododendri sp. nov.</title>
        <authorList>
            <person name="Kuzmanovic N."/>
            <person name="diCenzo G.C."/>
            <person name="Bunk B."/>
            <person name="Sproeer C."/>
            <person name="Fruehling A."/>
            <person name="Neumann-Schaal M."/>
            <person name="Overmann J."/>
            <person name="Smalla K."/>
        </authorList>
    </citation>
    <scope>NUCLEOTIDE SEQUENCE [LARGE SCALE GENOMIC DNA]</scope>
    <source>
        <strain evidence="10">rho-6.2</strain>
        <plasmid evidence="9 10">unnamed1</plasmid>
    </source>
</reference>
<dbReference type="InterPro" id="IPR011576">
    <property type="entry name" value="Pyridox_Oxase_N"/>
</dbReference>
<evidence type="ECO:0000313" key="9">
    <source>
        <dbReference type="EMBL" id="WFS25920.1"/>
    </source>
</evidence>
<keyword evidence="5 9" id="KW-0560">Oxidoreductase</keyword>
<evidence type="ECO:0000256" key="6">
    <source>
        <dbReference type="ARBA" id="ARBA00023096"/>
    </source>
</evidence>
<protein>
    <submittedName>
        <fullName evidence="9">Pyridoxal 5'-phosphate synthase</fullName>
        <ecNumber evidence="9">1.4.3.5</ecNumber>
    </submittedName>
</protein>
<dbReference type="InterPro" id="IPR000659">
    <property type="entry name" value="Pyridox_Oxase"/>
</dbReference>
<name>A0ABY8IR08_9HYPH</name>
<evidence type="ECO:0000259" key="8">
    <source>
        <dbReference type="Pfam" id="PF10590"/>
    </source>
</evidence>
<reference evidence="9 10" key="1">
    <citation type="journal article" date="2019" name="Phytopathology">
        <title>A Novel Group of Rhizobium tumorigenes-Like Agrobacteria Associated with Crown Gall Disease of Rhododendron and Blueberry.</title>
        <authorList>
            <person name="Kuzmanovic N."/>
            <person name="Behrens P."/>
            <person name="Idczak E."/>
            <person name="Wagner S."/>
            <person name="Gotz M."/>
            <person name="Sproer C."/>
            <person name="Bunk B."/>
            <person name="Overmann J."/>
            <person name="Smalla K."/>
        </authorList>
    </citation>
    <scope>NUCLEOTIDE SEQUENCE [LARGE SCALE GENOMIC DNA]</scope>
    <source>
        <strain evidence="10">rho-6.2</strain>
    </source>
</reference>
<dbReference type="GO" id="GO:0004733">
    <property type="term" value="F:pyridoxamine phosphate oxidase activity"/>
    <property type="evidence" value="ECO:0007669"/>
    <property type="project" value="UniProtKB-EC"/>
</dbReference>
<dbReference type="PANTHER" id="PTHR10851">
    <property type="entry name" value="PYRIDOXINE-5-PHOSPHATE OXIDASE"/>
    <property type="match status" value="1"/>
</dbReference>
<geneLocation type="plasmid" evidence="9 10">
    <name>unnamed1</name>
</geneLocation>
<keyword evidence="4" id="KW-0288">FMN</keyword>
<keyword evidence="10" id="KW-1185">Reference proteome</keyword>
<evidence type="ECO:0000256" key="2">
    <source>
        <dbReference type="ARBA" id="ARBA00007301"/>
    </source>
</evidence>
<keyword evidence="3" id="KW-0285">Flavoprotein</keyword>
<evidence type="ECO:0000256" key="3">
    <source>
        <dbReference type="ARBA" id="ARBA00022630"/>
    </source>
</evidence>
<evidence type="ECO:0000259" key="7">
    <source>
        <dbReference type="Pfam" id="PF01243"/>
    </source>
</evidence>
<dbReference type="PANTHER" id="PTHR10851:SF0">
    <property type="entry name" value="PYRIDOXINE-5'-PHOSPHATE OXIDASE"/>
    <property type="match status" value="1"/>
</dbReference>
<dbReference type="PIRSF" id="PIRSF000190">
    <property type="entry name" value="Pyd_amn-ph_oxd"/>
    <property type="match status" value="1"/>
</dbReference>
<gene>
    <name evidence="9" type="ORF">PR018_20605</name>
</gene>
<dbReference type="NCBIfam" id="NF004231">
    <property type="entry name" value="PRK05679.1"/>
    <property type="match status" value="1"/>
</dbReference>
<dbReference type="EMBL" id="CP117268">
    <property type="protein sequence ID" value="WFS25920.1"/>
    <property type="molecule type" value="Genomic_DNA"/>
</dbReference>
<keyword evidence="6" id="KW-0664">Pyridoxine biosynthesis</keyword>
<evidence type="ECO:0000256" key="4">
    <source>
        <dbReference type="ARBA" id="ARBA00022643"/>
    </source>
</evidence>
<dbReference type="InterPro" id="IPR012349">
    <property type="entry name" value="Split_barrel_FMN-bd"/>
</dbReference>
<feature type="domain" description="Pyridoxine 5'-phosphate oxidase dimerisation C-terminal" evidence="8">
    <location>
        <begin position="184"/>
        <end position="226"/>
    </location>
</feature>
<dbReference type="Gene3D" id="2.30.110.10">
    <property type="entry name" value="Electron Transport, Fmn-binding Protein, Chain A"/>
    <property type="match status" value="1"/>
</dbReference>
<dbReference type="InterPro" id="IPR019576">
    <property type="entry name" value="Pyridoxamine_oxidase_dimer_C"/>
</dbReference>
<comment type="similarity">
    <text evidence="2">Belongs to the pyridoxamine 5'-phosphate oxidase family.</text>
</comment>
<comment type="cofactor">
    <cofactor evidence="1">
        <name>FMN</name>
        <dbReference type="ChEBI" id="CHEBI:58210"/>
    </cofactor>
</comment>